<dbReference type="Pfam" id="PF01734">
    <property type="entry name" value="Patatin"/>
    <property type="match status" value="1"/>
</dbReference>
<sequence>MLEGGVPEADHARTEDGIPLTTALRASSAVPGVWPVVEAAGEQYVDAGVASATHCDLVDDVRRVVVLRPTPNLQGPIAREEAVLERALVIEPDEESRRAFGDNSMDPATREDAAVAGHRQGQAQAHRVKAYWSA</sequence>
<gene>
    <name evidence="3" type="ORF">O1G22_23045</name>
</gene>
<dbReference type="SUPFAM" id="SSF52151">
    <property type="entry name" value="FabD/lysophospholipase-like"/>
    <property type="match status" value="1"/>
</dbReference>
<keyword evidence="4" id="KW-1185">Reference proteome</keyword>
<feature type="domain" description="PNPLA" evidence="2">
    <location>
        <begin position="14"/>
        <end position="53"/>
    </location>
</feature>
<protein>
    <submittedName>
        <fullName evidence="3">Patatin-like phospholipase family protein</fullName>
    </submittedName>
</protein>
<dbReference type="Gene3D" id="3.40.1090.10">
    <property type="entry name" value="Cytosolic phospholipase A2 catalytic domain"/>
    <property type="match status" value="1"/>
</dbReference>
<dbReference type="Proteomes" id="UP001212326">
    <property type="component" value="Chromosome"/>
</dbReference>
<dbReference type="RefSeq" id="WP_270086496.1">
    <property type="nucleotide sequence ID" value="NZ_CP115300.1"/>
</dbReference>
<keyword evidence="1" id="KW-0443">Lipid metabolism</keyword>
<dbReference type="EMBL" id="CP115300">
    <property type="protein sequence ID" value="WBO69302.1"/>
    <property type="molecule type" value="Genomic_DNA"/>
</dbReference>
<evidence type="ECO:0000313" key="4">
    <source>
        <dbReference type="Proteomes" id="UP001212326"/>
    </source>
</evidence>
<evidence type="ECO:0000259" key="2">
    <source>
        <dbReference type="Pfam" id="PF01734"/>
    </source>
</evidence>
<evidence type="ECO:0000256" key="1">
    <source>
        <dbReference type="ARBA" id="ARBA00023098"/>
    </source>
</evidence>
<organism evidence="3 4">
    <name type="scientific">Streptomyces camelliae</name>
    <dbReference type="NCBI Taxonomy" id="3004093"/>
    <lineage>
        <taxon>Bacteria</taxon>
        <taxon>Bacillati</taxon>
        <taxon>Actinomycetota</taxon>
        <taxon>Actinomycetes</taxon>
        <taxon>Kitasatosporales</taxon>
        <taxon>Streptomycetaceae</taxon>
        <taxon>Streptomyces</taxon>
    </lineage>
</organism>
<name>A0ABY7PHZ9_9ACTN</name>
<proteinExistence type="predicted"/>
<accession>A0ABY7PHZ9</accession>
<reference evidence="3 4" key="1">
    <citation type="submission" date="2022-12" db="EMBL/GenBank/DDBJ databases">
        <authorList>
            <person name="Mo P."/>
        </authorList>
    </citation>
    <scope>NUCLEOTIDE SEQUENCE [LARGE SCALE GENOMIC DNA]</scope>
    <source>
        <strain evidence="3 4">HUAS 2-6</strain>
    </source>
</reference>
<dbReference type="InterPro" id="IPR002641">
    <property type="entry name" value="PNPLA_dom"/>
</dbReference>
<evidence type="ECO:0000313" key="3">
    <source>
        <dbReference type="EMBL" id="WBO69302.1"/>
    </source>
</evidence>
<dbReference type="InterPro" id="IPR016035">
    <property type="entry name" value="Acyl_Trfase/lysoPLipase"/>
</dbReference>